<reference evidence="1" key="1">
    <citation type="submission" date="2018-02" db="EMBL/GenBank/DDBJ databases">
        <title>Rhizophora mucronata_Transcriptome.</title>
        <authorList>
            <person name="Meera S.P."/>
            <person name="Sreeshan A."/>
            <person name="Augustine A."/>
        </authorList>
    </citation>
    <scope>NUCLEOTIDE SEQUENCE</scope>
    <source>
        <tissue evidence="1">Leaf</tissue>
    </source>
</reference>
<proteinExistence type="predicted"/>
<accession>A0A2P2PTJ9</accession>
<protein>
    <submittedName>
        <fullName evidence="1">Uncharacterized protein</fullName>
    </submittedName>
</protein>
<organism evidence="1">
    <name type="scientific">Rhizophora mucronata</name>
    <name type="common">Asiatic mangrove</name>
    <dbReference type="NCBI Taxonomy" id="61149"/>
    <lineage>
        <taxon>Eukaryota</taxon>
        <taxon>Viridiplantae</taxon>
        <taxon>Streptophyta</taxon>
        <taxon>Embryophyta</taxon>
        <taxon>Tracheophyta</taxon>
        <taxon>Spermatophyta</taxon>
        <taxon>Magnoliopsida</taxon>
        <taxon>eudicotyledons</taxon>
        <taxon>Gunneridae</taxon>
        <taxon>Pentapetalae</taxon>
        <taxon>rosids</taxon>
        <taxon>fabids</taxon>
        <taxon>Malpighiales</taxon>
        <taxon>Rhizophoraceae</taxon>
        <taxon>Rhizophora</taxon>
    </lineage>
</organism>
<dbReference type="AlphaFoldDB" id="A0A2P2PTJ9"/>
<sequence length="50" mass="5654">MKIFCGMNAIFFYGSKCKKFTLEVLSSNPRRCGIYCVVCIPMGVLVEQNN</sequence>
<evidence type="ECO:0000313" key="1">
    <source>
        <dbReference type="EMBL" id="MBX58074.1"/>
    </source>
</evidence>
<dbReference type="EMBL" id="GGEC01077590">
    <property type="protein sequence ID" value="MBX58074.1"/>
    <property type="molecule type" value="Transcribed_RNA"/>
</dbReference>
<name>A0A2P2PTJ9_RHIMU</name>